<evidence type="ECO:0000256" key="1">
    <source>
        <dbReference type="ARBA" id="ARBA00012493"/>
    </source>
</evidence>
<gene>
    <name evidence="3" type="ORF">SSS_8898</name>
</gene>
<feature type="domain" description="Reverse transcriptase" evidence="2">
    <location>
        <begin position="1"/>
        <end position="253"/>
    </location>
</feature>
<dbReference type="Gene3D" id="3.30.70.270">
    <property type="match status" value="2"/>
</dbReference>
<keyword evidence="5" id="KW-1185">Reference proteome</keyword>
<organism evidence="3">
    <name type="scientific">Sarcoptes scabiei</name>
    <name type="common">Itch mite</name>
    <name type="synonym">Acarus scabiei</name>
    <dbReference type="NCBI Taxonomy" id="52283"/>
    <lineage>
        <taxon>Eukaryota</taxon>
        <taxon>Metazoa</taxon>
        <taxon>Ecdysozoa</taxon>
        <taxon>Arthropoda</taxon>
        <taxon>Chelicerata</taxon>
        <taxon>Arachnida</taxon>
        <taxon>Acari</taxon>
        <taxon>Acariformes</taxon>
        <taxon>Sarcoptiformes</taxon>
        <taxon>Astigmata</taxon>
        <taxon>Psoroptidia</taxon>
        <taxon>Sarcoptoidea</taxon>
        <taxon>Sarcoptidae</taxon>
        <taxon>Sarcoptinae</taxon>
        <taxon>Sarcoptes</taxon>
    </lineage>
</organism>
<dbReference type="CDD" id="cd01647">
    <property type="entry name" value="RT_LTR"/>
    <property type="match status" value="1"/>
</dbReference>
<dbReference type="FunFam" id="3.30.70.270:FF:000020">
    <property type="entry name" value="Transposon Tf2-6 polyprotein-like Protein"/>
    <property type="match status" value="1"/>
</dbReference>
<dbReference type="PANTHER" id="PTHR33064">
    <property type="entry name" value="POL PROTEIN"/>
    <property type="match status" value="1"/>
</dbReference>
<dbReference type="PANTHER" id="PTHR33064:SF37">
    <property type="entry name" value="RIBONUCLEASE H"/>
    <property type="match status" value="1"/>
</dbReference>
<dbReference type="Gene3D" id="3.10.20.370">
    <property type="match status" value="1"/>
</dbReference>
<dbReference type="InterPro" id="IPR000477">
    <property type="entry name" value="RT_dom"/>
</dbReference>
<dbReference type="InterPro" id="IPR051320">
    <property type="entry name" value="Viral_Replic_Matur_Polypro"/>
</dbReference>
<reference evidence="5" key="1">
    <citation type="journal article" date="2020" name="PLoS Negl. Trop. Dis.">
        <title>High-quality nuclear genome for Sarcoptes scabiei-A critical resource for a neglected parasite.</title>
        <authorList>
            <person name="Korhonen P.K."/>
            <person name="Gasser R.B."/>
            <person name="Ma G."/>
            <person name="Wang T."/>
            <person name="Stroehlein A.J."/>
            <person name="Young N.D."/>
            <person name="Ang C.S."/>
            <person name="Fernando D.D."/>
            <person name="Lu H.C."/>
            <person name="Taylor S."/>
            <person name="Reynolds S.L."/>
            <person name="Mofiz E."/>
            <person name="Najaraj S.H."/>
            <person name="Gowda H."/>
            <person name="Madugundu A."/>
            <person name="Renuse S."/>
            <person name="Holt D."/>
            <person name="Pandey A."/>
            <person name="Papenfuss A.T."/>
            <person name="Fischer K."/>
        </authorList>
    </citation>
    <scope>NUCLEOTIDE SEQUENCE [LARGE SCALE GENOMIC DNA]</scope>
</reference>
<name>A0A834RB87_SARSC</name>
<dbReference type="EC" id="2.7.7.49" evidence="1"/>
<dbReference type="Pfam" id="PF00078">
    <property type="entry name" value="RVT_1"/>
    <property type="match status" value="1"/>
</dbReference>
<evidence type="ECO:0000313" key="5">
    <source>
        <dbReference type="Proteomes" id="UP000070412"/>
    </source>
</evidence>
<evidence type="ECO:0000313" key="3">
    <source>
        <dbReference type="EMBL" id="KAF7493279.1"/>
    </source>
</evidence>
<dbReference type="SUPFAM" id="SSF56672">
    <property type="entry name" value="DNA/RNA polymerases"/>
    <property type="match status" value="1"/>
</dbReference>
<dbReference type="PROSITE" id="PS50878">
    <property type="entry name" value="RT_POL"/>
    <property type="match status" value="1"/>
</dbReference>
<dbReference type="Pfam" id="PF17919">
    <property type="entry name" value="RT_RNaseH_2"/>
    <property type="match status" value="1"/>
</dbReference>
<dbReference type="InterPro" id="IPR041577">
    <property type="entry name" value="RT_RNaseH_2"/>
</dbReference>
<dbReference type="OrthoDB" id="6508513at2759"/>
<evidence type="ECO:0000259" key="2">
    <source>
        <dbReference type="PROSITE" id="PS50878"/>
    </source>
</evidence>
<dbReference type="InterPro" id="IPR043128">
    <property type="entry name" value="Rev_trsase/Diguanyl_cyclase"/>
</dbReference>
<sequence>MSNANSRDDRVRSNFLREFESVFTSNNEVGRIRKKKFLLRLIDYTPIKLDPYKCCRLDQAIIENFIDFFLANDLIQESNSRYAFPVFLSEDLDDGKGRQLCVNYRKLNEITTSASIPIPPIPFVIQRLLNTTYFSVLNISYGFHHIKLNPRDRERTAFITSTNELYEWKVMPSGLKNSSKVCHQTFWKILLRYDLESFAQNYIDNVVVFSKTYDDHIRHLSTVLRAFQEENIKLASDECQILRKSINFLGFLISENQIEPNPKKVAAILAFETPKNVSEVRSFLGKLIFYRKFIKNRVHLVHPLTYLLRRDVRFTWGPQQAESFRAVKQLFRNGLVLRIFDAKKNILIYADVRDFAIEAVLKQNHGDQEYPVAYFSTKLLNYQMQKYSLTELKCLAAVMALKCWRIIILKSSNNVKVFIDHLPLIRAMQSNQGSSRLLRLISKLSQYSNLTLSYKPSVEI</sequence>
<reference evidence="3" key="2">
    <citation type="submission" date="2020-01" db="EMBL/GenBank/DDBJ databases">
        <authorList>
            <person name="Korhonen P.K.K."/>
            <person name="Guangxu M.G."/>
            <person name="Wang T.W."/>
            <person name="Stroehlein A.J.S."/>
            <person name="Young N.D."/>
            <person name="Ang C.-S.A."/>
            <person name="Fernando D.W.F."/>
            <person name="Lu H.L."/>
            <person name="Taylor S.T."/>
            <person name="Ehtesham M.E.M."/>
            <person name="Najaraj S.H.N."/>
            <person name="Harsha G.H.G."/>
            <person name="Madugundu A.M."/>
            <person name="Renuse S.R."/>
            <person name="Holt D.H."/>
            <person name="Pandey A.P."/>
            <person name="Papenfuss A.P."/>
            <person name="Gasser R.B.G."/>
            <person name="Fischer K.F."/>
        </authorList>
    </citation>
    <scope>NUCLEOTIDE SEQUENCE</scope>
    <source>
        <strain evidence="3">SSS_KF_BRIS2020</strain>
    </source>
</reference>
<dbReference type="Proteomes" id="UP000070412">
    <property type="component" value="Unassembled WGS sequence"/>
</dbReference>
<accession>A0A834RB87</accession>
<dbReference type="EMBL" id="WVUK01000056">
    <property type="protein sequence ID" value="KAF7493279.1"/>
    <property type="molecule type" value="Genomic_DNA"/>
</dbReference>
<dbReference type="EnsemblMetazoa" id="SSS_8898s_mrna">
    <property type="protein sequence ID" value="KAF7493279.1"/>
    <property type="gene ID" value="SSS_8898"/>
</dbReference>
<dbReference type="AlphaFoldDB" id="A0A834RB87"/>
<dbReference type="GO" id="GO:0003964">
    <property type="term" value="F:RNA-directed DNA polymerase activity"/>
    <property type="evidence" value="ECO:0007669"/>
    <property type="project" value="UniProtKB-EC"/>
</dbReference>
<dbReference type="Gene3D" id="3.10.10.10">
    <property type="entry name" value="HIV Type 1 Reverse Transcriptase, subunit A, domain 1"/>
    <property type="match status" value="1"/>
</dbReference>
<dbReference type="InterPro" id="IPR043502">
    <property type="entry name" value="DNA/RNA_pol_sf"/>
</dbReference>
<evidence type="ECO:0000313" key="4">
    <source>
        <dbReference type="EnsemblMetazoa" id="KAF7493279.1"/>
    </source>
</evidence>
<protein>
    <recommendedName>
        <fullName evidence="1">RNA-directed DNA polymerase</fullName>
        <ecNumber evidence="1">2.7.7.49</ecNumber>
    </recommendedName>
</protein>
<proteinExistence type="predicted"/>
<reference evidence="4" key="3">
    <citation type="submission" date="2022-06" db="UniProtKB">
        <authorList>
            <consortium name="EnsemblMetazoa"/>
        </authorList>
    </citation>
    <scope>IDENTIFICATION</scope>
</reference>